<dbReference type="Proteomes" id="UP000053864">
    <property type="component" value="Unassembled WGS sequence"/>
</dbReference>
<dbReference type="AlphaFoldDB" id="W2IEJ2"/>
<name>W2IEJ2_PHYNI</name>
<evidence type="ECO:0000256" key="1">
    <source>
        <dbReference type="SAM" id="MobiDB-lite"/>
    </source>
</evidence>
<sequence>MRDAYGINSLRSSSHVSNTPRSTTSTIPGAEQAREEVLA</sequence>
<accession>W2IEJ2</accession>
<reference evidence="2" key="1">
    <citation type="submission" date="2013-11" db="EMBL/GenBank/DDBJ databases">
        <title>The Genome Sequence of Phytophthora parasitica CJ05E6.</title>
        <authorList>
            <consortium name="The Broad Institute Genomics Platform"/>
            <person name="Russ C."/>
            <person name="Tyler B."/>
            <person name="Panabieres F."/>
            <person name="Shan W."/>
            <person name="Tripathy S."/>
            <person name="Grunwald N."/>
            <person name="Machado M."/>
            <person name="Johnson C.S."/>
            <person name="Arredondo F."/>
            <person name="Hong C."/>
            <person name="Coffey M."/>
            <person name="Young S.K."/>
            <person name="Zeng Q."/>
            <person name="Gargeya S."/>
            <person name="Fitzgerald M."/>
            <person name="Abouelleil A."/>
            <person name="Alvarado L."/>
            <person name="Chapman S.B."/>
            <person name="Gainer-Dewar J."/>
            <person name="Goldberg J."/>
            <person name="Griggs A."/>
            <person name="Gujja S."/>
            <person name="Hansen M."/>
            <person name="Howarth C."/>
            <person name="Imamovic A."/>
            <person name="Ireland A."/>
            <person name="Larimer J."/>
            <person name="McCowan C."/>
            <person name="Murphy C."/>
            <person name="Pearson M."/>
            <person name="Poon T.W."/>
            <person name="Priest M."/>
            <person name="Roberts A."/>
            <person name="Saif S."/>
            <person name="Shea T."/>
            <person name="Sykes S."/>
            <person name="Wortman J."/>
            <person name="Nusbaum C."/>
            <person name="Birren B."/>
        </authorList>
    </citation>
    <scope>NUCLEOTIDE SEQUENCE [LARGE SCALE GENOMIC DNA]</scope>
    <source>
        <strain evidence="2">CJ05E6</strain>
    </source>
</reference>
<evidence type="ECO:0000313" key="2">
    <source>
        <dbReference type="EMBL" id="ETL31783.1"/>
    </source>
</evidence>
<protein>
    <submittedName>
        <fullName evidence="2">Uncharacterized protein</fullName>
    </submittedName>
</protein>
<proteinExistence type="predicted"/>
<feature type="region of interest" description="Disordered" evidence="1">
    <location>
        <begin position="1"/>
        <end position="39"/>
    </location>
</feature>
<dbReference type="EMBL" id="KI674984">
    <property type="protein sequence ID" value="ETL31783.1"/>
    <property type="molecule type" value="Genomic_DNA"/>
</dbReference>
<organism evidence="2">
    <name type="scientific">Phytophthora nicotianae</name>
    <name type="common">Potato buckeye rot agent</name>
    <name type="synonym">Phytophthora parasitica</name>
    <dbReference type="NCBI Taxonomy" id="4792"/>
    <lineage>
        <taxon>Eukaryota</taxon>
        <taxon>Sar</taxon>
        <taxon>Stramenopiles</taxon>
        <taxon>Oomycota</taxon>
        <taxon>Peronosporomycetes</taxon>
        <taxon>Peronosporales</taxon>
        <taxon>Peronosporaceae</taxon>
        <taxon>Phytophthora</taxon>
    </lineage>
</organism>
<gene>
    <name evidence="2" type="ORF">L916_15490</name>
</gene>
<feature type="compositionally biased region" description="Polar residues" evidence="1">
    <location>
        <begin position="9"/>
        <end position="27"/>
    </location>
</feature>